<feature type="transmembrane region" description="Helical" evidence="2">
    <location>
        <begin position="359"/>
        <end position="382"/>
    </location>
</feature>
<geneLocation type="mitochondrion" evidence="3"/>
<feature type="transmembrane region" description="Helical" evidence="2">
    <location>
        <begin position="286"/>
        <end position="306"/>
    </location>
</feature>
<reference evidence="3 4" key="1">
    <citation type="submission" date="2018-03" db="EMBL/GenBank/DDBJ databases">
        <authorList>
            <person name="Fogelqvist J."/>
        </authorList>
    </citation>
    <scope>NUCLEOTIDE SEQUENCE [LARGE SCALE GENOMIC DNA]</scope>
</reference>
<keyword evidence="2" id="KW-1133">Transmembrane helix</keyword>
<feature type="transmembrane region" description="Helical" evidence="2">
    <location>
        <begin position="219"/>
        <end position="237"/>
    </location>
</feature>
<sequence length="475" mass="52411">MRSTSSGSGRLLLAHQDADHCRMNVSTWMDSALKSMQAEPALPMADAFHEFATGAESRQFITGTYFYLLAYKRVCSAARHVPAPVPPNSKPTPSSTSSTFEKPSDAQILDLWKRNAKLRADLQQALGTMARRYALLLLRYARHESQAEANQFFGLLVDFVERCLRAGFASEPAILPMLNRELRRVLFTDQFDGLDLWGRLAVGGLVAVWLILIRFSLSMIVIYPMNFIPLLALILRAKRNGDIIDRSAIIRRFCLGFFLGPTILFTALLCAQAISTVVPQDHVDAAACVVLGVLVVVEEAVKFAMIRSTYQRCAMTAMETAMREVRAGLYTSASVASGYAIITSIFLNLLLTGGDPETAGLLVGLLITFWTLLLYIPIHVLTGVQFGVELGRSFILHGSQSSVWIAICLAVALRAAHFIGLYLIATASINTVVVVVLVFVYSSVIIGAFIVFVRRSIRLLPETYRQSMGFFELLI</sequence>
<dbReference type="AlphaFoldDB" id="A0A3P3Y8E2"/>
<gene>
    <name evidence="3" type="ORF">PLBR_LOCUS3663</name>
</gene>
<feature type="transmembrane region" description="Helical" evidence="2">
    <location>
        <begin position="327"/>
        <end position="347"/>
    </location>
</feature>
<feature type="transmembrane region" description="Helical" evidence="2">
    <location>
        <begin position="403"/>
        <end position="425"/>
    </location>
</feature>
<evidence type="ECO:0000256" key="1">
    <source>
        <dbReference type="SAM" id="MobiDB-lite"/>
    </source>
</evidence>
<evidence type="ECO:0000313" key="3">
    <source>
        <dbReference type="EMBL" id="SPQ96448.1"/>
    </source>
</evidence>
<organism evidence="3 4">
    <name type="scientific">Plasmodiophora brassicae</name>
    <name type="common">Clubroot disease agent</name>
    <dbReference type="NCBI Taxonomy" id="37360"/>
    <lineage>
        <taxon>Eukaryota</taxon>
        <taxon>Sar</taxon>
        <taxon>Rhizaria</taxon>
        <taxon>Endomyxa</taxon>
        <taxon>Phytomyxea</taxon>
        <taxon>Plasmodiophorida</taxon>
        <taxon>Plasmodiophoridae</taxon>
        <taxon>Plasmodiophora</taxon>
    </lineage>
</organism>
<dbReference type="Proteomes" id="UP000290189">
    <property type="component" value="Unassembled WGS sequence"/>
</dbReference>
<evidence type="ECO:0000313" key="4">
    <source>
        <dbReference type="Proteomes" id="UP000290189"/>
    </source>
</evidence>
<keyword evidence="3" id="KW-0496">Mitochondrion</keyword>
<feature type="region of interest" description="Disordered" evidence="1">
    <location>
        <begin position="83"/>
        <end position="102"/>
    </location>
</feature>
<keyword evidence="2" id="KW-0472">Membrane</keyword>
<accession>A0A3P3Y8E2</accession>
<name>A0A3P3Y8E2_PLABS</name>
<dbReference type="EMBL" id="OVEO01000005">
    <property type="protein sequence ID" value="SPQ96448.1"/>
    <property type="molecule type" value="Genomic_DNA"/>
</dbReference>
<keyword evidence="2" id="KW-0812">Transmembrane</keyword>
<feature type="compositionally biased region" description="Low complexity" evidence="1">
    <location>
        <begin position="91"/>
        <end position="101"/>
    </location>
</feature>
<feature type="transmembrane region" description="Helical" evidence="2">
    <location>
        <begin position="431"/>
        <end position="453"/>
    </location>
</feature>
<evidence type="ECO:0008006" key="5">
    <source>
        <dbReference type="Google" id="ProtNLM"/>
    </source>
</evidence>
<protein>
    <recommendedName>
        <fullName evidence="5">Transmembrane protein</fullName>
    </recommendedName>
</protein>
<evidence type="ECO:0000256" key="2">
    <source>
        <dbReference type="SAM" id="Phobius"/>
    </source>
</evidence>
<proteinExistence type="predicted"/>
<feature type="transmembrane region" description="Helical" evidence="2">
    <location>
        <begin position="249"/>
        <end position="274"/>
    </location>
</feature>